<dbReference type="GO" id="GO:0010206">
    <property type="term" value="P:photosystem II repair"/>
    <property type="evidence" value="ECO:0007669"/>
    <property type="project" value="InterPro"/>
</dbReference>
<dbReference type="GO" id="GO:0009523">
    <property type="term" value="C:photosystem II"/>
    <property type="evidence" value="ECO:0007669"/>
    <property type="project" value="InterPro"/>
</dbReference>
<dbReference type="FunFam" id="1.20.58.810:FF:000002">
    <property type="entry name" value="Photosystem II D1 processing protein PSB27-H2, chloroplastic"/>
    <property type="match status" value="1"/>
</dbReference>
<dbReference type="InterPro" id="IPR038450">
    <property type="entry name" value="PSII_Psb27_sf"/>
</dbReference>
<dbReference type="AlphaFoldDB" id="A0A8T0G6W6"/>
<organism evidence="1 2">
    <name type="scientific">Ceratodon purpureus</name>
    <name type="common">Fire moss</name>
    <name type="synonym">Dicranum purpureum</name>
    <dbReference type="NCBI Taxonomy" id="3225"/>
    <lineage>
        <taxon>Eukaryota</taxon>
        <taxon>Viridiplantae</taxon>
        <taxon>Streptophyta</taxon>
        <taxon>Embryophyta</taxon>
        <taxon>Bryophyta</taxon>
        <taxon>Bryophytina</taxon>
        <taxon>Bryopsida</taxon>
        <taxon>Dicranidae</taxon>
        <taxon>Pseudoditrichales</taxon>
        <taxon>Ditrichaceae</taxon>
        <taxon>Ceratodon</taxon>
    </lineage>
</organism>
<comment type="caution">
    <text evidence="1">The sequence shown here is derived from an EMBL/GenBank/DDBJ whole genome shotgun (WGS) entry which is preliminary data.</text>
</comment>
<keyword evidence="2" id="KW-1185">Reference proteome</keyword>
<gene>
    <name evidence="1" type="ORF">KC19_12G136100</name>
</gene>
<accession>A0A8T0G6W6</accession>
<reference evidence="1" key="1">
    <citation type="submission" date="2020-06" db="EMBL/GenBank/DDBJ databases">
        <title>WGS assembly of Ceratodon purpureus strain R40.</title>
        <authorList>
            <person name="Carey S.B."/>
            <person name="Jenkins J."/>
            <person name="Shu S."/>
            <person name="Lovell J.T."/>
            <person name="Sreedasyam A."/>
            <person name="Maumus F."/>
            <person name="Tiley G.P."/>
            <person name="Fernandez-Pozo N."/>
            <person name="Barry K."/>
            <person name="Chen C."/>
            <person name="Wang M."/>
            <person name="Lipzen A."/>
            <person name="Daum C."/>
            <person name="Saski C.A."/>
            <person name="Payton A.C."/>
            <person name="Mcbreen J.C."/>
            <person name="Conrad R.E."/>
            <person name="Kollar L.M."/>
            <person name="Olsson S."/>
            <person name="Huttunen S."/>
            <person name="Landis J.B."/>
            <person name="Wickett N.J."/>
            <person name="Johnson M.G."/>
            <person name="Rensing S.A."/>
            <person name="Grimwood J."/>
            <person name="Schmutz J."/>
            <person name="Mcdaniel S.F."/>
        </authorList>
    </citation>
    <scope>NUCLEOTIDE SEQUENCE</scope>
    <source>
        <strain evidence="1">R40</strain>
    </source>
</reference>
<evidence type="ECO:0000313" key="1">
    <source>
        <dbReference type="EMBL" id="KAG0555003.1"/>
    </source>
</evidence>
<sequence>MVMALRSLDIAALSISSAPARIPSLATARARCGGMGSGECRSFSVASTSGSESEAGFDLSRVLVKCSRREGISTALLCATAVVLGQALNPGAVLAEESVKKEEGGSFVDGVLELLDPDQVTKTGKKLPKKYVKSVREVVKNLRESFNQDSKDGAKFRRNADSAKESIREYLQNWRGSKIVETEDSYVALERAFRELGKFYSSKGPQAALPEDIRNRVLEDLNKADDSI</sequence>
<name>A0A8T0G6W6_CERPU</name>
<dbReference type="Gene3D" id="1.20.58.810">
    <property type="entry name" value="Photosystem II Pbs27"/>
    <property type="match status" value="1"/>
</dbReference>
<proteinExistence type="inferred from homology"/>
<dbReference type="GO" id="GO:0009543">
    <property type="term" value="C:chloroplast thylakoid lumen"/>
    <property type="evidence" value="ECO:0007669"/>
    <property type="project" value="TreeGrafter"/>
</dbReference>
<protein>
    <submittedName>
        <fullName evidence="1">Uncharacterized protein</fullName>
    </submittedName>
</protein>
<evidence type="ECO:0000313" key="2">
    <source>
        <dbReference type="Proteomes" id="UP000822688"/>
    </source>
</evidence>
<dbReference type="HAMAP" id="MF_01481">
    <property type="entry name" value="PSII_Psb27"/>
    <property type="match status" value="1"/>
</dbReference>
<dbReference type="EMBL" id="CM026433">
    <property type="protein sequence ID" value="KAG0555000.1"/>
    <property type="molecule type" value="Genomic_DNA"/>
</dbReference>
<dbReference type="PANTHER" id="PTHR34041:SF3">
    <property type="entry name" value="PHOTOSYSTEM II D1 PRECURSOR PROCESSING PROTEIN PSB27-H2, CHLOROPLASTIC"/>
    <property type="match status" value="1"/>
</dbReference>
<dbReference type="GO" id="GO:0010207">
    <property type="term" value="P:photosystem II assembly"/>
    <property type="evidence" value="ECO:0007669"/>
    <property type="project" value="InterPro"/>
</dbReference>
<dbReference type="InterPro" id="IPR025585">
    <property type="entry name" value="PSII_Psb27"/>
</dbReference>
<dbReference type="PANTHER" id="PTHR34041">
    <property type="entry name" value="PHOTOSYSTEM II REPAIR PROTEIN PSB27-H1, CHLOROPLASTIC"/>
    <property type="match status" value="1"/>
</dbReference>
<dbReference type="EMBL" id="CM026433">
    <property type="protein sequence ID" value="KAG0555003.1"/>
    <property type="molecule type" value="Genomic_DNA"/>
</dbReference>
<dbReference type="Pfam" id="PF13326">
    <property type="entry name" value="PSII_Pbs27"/>
    <property type="match status" value="1"/>
</dbReference>
<dbReference type="Proteomes" id="UP000822688">
    <property type="component" value="Chromosome 12"/>
</dbReference>